<accession>A0A3P7LL12</accession>
<organism evidence="1 2">
    <name type="scientific">Strongylus vulgaris</name>
    <name type="common">Blood worm</name>
    <dbReference type="NCBI Taxonomy" id="40348"/>
    <lineage>
        <taxon>Eukaryota</taxon>
        <taxon>Metazoa</taxon>
        <taxon>Ecdysozoa</taxon>
        <taxon>Nematoda</taxon>
        <taxon>Chromadorea</taxon>
        <taxon>Rhabditida</taxon>
        <taxon>Rhabditina</taxon>
        <taxon>Rhabditomorpha</taxon>
        <taxon>Strongyloidea</taxon>
        <taxon>Strongylidae</taxon>
        <taxon>Strongylus</taxon>
    </lineage>
</organism>
<keyword evidence="2" id="KW-1185">Reference proteome</keyword>
<gene>
    <name evidence="1" type="ORF">SVUK_LOCUS18303</name>
</gene>
<dbReference type="AlphaFoldDB" id="A0A3P7LL12"/>
<name>A0A3P7LL12_STRVU</name>
<dbReference type="Proteomes" id="UP000270094">
    <property type="component" value="Unassembled WGS sequence"/>
</dbReference>
<sequence length="106" mass="12110">MQTAHKSHSQLVVGAFARIISLYFDYPADLLSPRSTLNPRFLKMTRIAPGRREGLRKAIHRSMTHRRTFQSMQTAHKSHSQLVVGAFARIISLYFDYPADLSSPRP</sequence>
<proteinExistence type="predicted"/>
<dbReference type="EMBL" id="UYYB01122279">
    <property type="protein sequence ID" value="VDM83305.1"/>
    <property type="molecule type" value="Genomic_DNA"/>
</dbReference>
<evidence type="ECO:0000313" key="1">
    <source>
        <dbReference type="EMBL" id="VDM83305.1"/>
    </source>
</evidence>
<reference evidence="1 2" key="1">
    <citation type="submission" date="2018-11" db="EMBL/GenBank/DDBJ databases">
        <authorList>
            <consortium name="Pathogen Informatics"/>
        </authorList>
    </citation>
    <scope>NUCLEOTIDE SEQUENCE [LARGE SCALE GENOMIC DNA]</scope>
</reference>
<evidence type="ECO:0000313" key="2">
    <source>
        <dbReference type="Proteomes" id="UP000270094"/>
    </source>
</evidence>
<protein>
    <submittedName>
        <fullName evidence="1">Uncharacterized protein</fullName>
    </submittedName>
</protein>